<gene>
    <name evidence="6" type="ORF">SAMN05216323_11173</name>
</gene>
<sequence>MISLRNLFLQHVAQTSETPIGLEVERAEGIYIFDHSGRGYLDLISGVSVSSIGHCNPMVVDAVRSQAEKYMHLMVYGEYIQAPQVEYAKELTNLLPSSLSQVYFVNSGSEANEGALKLAKRFTGRTELVGFVNAYHGSTHGALSMMGDEGFKNAFRPLLPDTRHLPFNDIESLNQITSRTAAVLVEPIQGEAGAIVPTHKFLVALRNKCTETGALLIFDEVQTGFGRTGSLFAFQKLGVVPDIFTIAKGMGGGMPIGAFVSSKEIMECLKSNPILGHITTFGGHPVSCAAALATLRVLVENSYIEEVDSKEILFREQLIHPLIKEIRGIGLLLAVELGDAAMVQKVIRACFDRGIILDWFLFCDTAFRIAPPLIITKEQIASVCKTILEALDEVNGQL</sequence>
<dbReference type="PANTHER" id="PTHR11986:SF79">
    <property type="entry name" value="ACETYLORNITHINE AMINOTRANSFERASE, MITOCHONDRIAL"/>
    <property type="match status" value="1"/>
</dbReference>
<dbReference type="Proteomes" id="UP000199452">
    <property type="component" value="Unassembled WGS sequence"/>
</dbReference>
<dbReference type="PANTHER" id="PTHR11986">
    <property type="entry name" value="AMINOTRANSFERASE CLASS III"/>
    <property type="match status" value="1"/>
</dbReference>
<dbReference type="InterPro" id="IPR049704">
    <property type="entry name" value="Aminotrans_3_PPA_site"/>
</dbReference>
<dbReference type="InterPro" id="IPR015421">
    <property type="entry name" value="PyrdxlP-dep_Trfase_major"/>
</dbReference>
<evidence type="ECO:0000256" key="3">
    <source>
        <dbReference type="ARBA" id="ARBA00022679"/>
    </source>
</evidence>
<dbReference type="InterPro" id="IPR015424">
    <property type="entry name" value="PyrdxlP-dep_Trfase"/>
</dbReference>
<dbReference type="CDD" id="cd00610">
    <property type="entry name" value="OAT_like"/>
    <property type="match status" value="1"/>
</dbReference>
<dbReference type="GO" id="GO:0030170">
    <property type="term" value="F:pyridoxal phosphate binding"/>
    <property type="evidence" value="ECO:0007669"/>
    <property type="project" value="InterPro"/>
</dbReference>
<dbReference type="OrthoDB" id="9807885at2"/>
<accession>A0A1G6TBA8</accession>
<keyword evidence="2 6" id="KW-0032">Aminotransferase</keyword>
<proteinExistence type="inferred from homology"/>
<dbReference type="RefSeq" id="WP_092440993.1">
    <property type="nucleotide sequence ID" value="NZ_FMYP01000117.1"/>
</dbReference>
<reference evidence="6 7" key="1">
    <citation type="submission" date="2016-09" db="EMBL/GenBank/DDBJ databases">
        <authorList>
            <person name="Capua I."/>
            <person name="De Benedictis P."/>
            <person name="Joannis T."/>
            <person name="Lombin L.H."/>
            <person name="Cattoli G."/>
        </authorList>
    </citation>
    <scope>NUCLEOTIDE SEQUENCE [LARGE SCALE GENOMIC DNA]</scope>
    <source>
        <strain evidence="6 7">A7P-90m</strain>
    </source>
</reference>
<dbReference type="SUPFAM" id="SSF53383">
    <property type="entry name" value="PLP-dependent transferases"/>
    <property type="match status" value="1"/>
</dbReference>
<evidence type="ECO:0000256" key="2">
    <source>
        <dbReference type="ARBA" id="ARBA00022576"/>
    </source>
</evidence>
<dbReference type="InterPro" id="IPR050103">
    <property type="entry name" value="Class-III_PLP-dep_AT"/>
</dbReference>
<evidence type="ECO:0000313" key="6">
    <source>
        <dbReference type="EMBL" id="SDD26134.1"/>
    </source>
</evidence>
<keyword evidence="4 5" id="KW-0663">Pyridoxal phosphate</keyword>
<protein>
    <submittedName>
        <fullName evidence="6">Acetylornithine/succinyldiaminopimelate/putrescine aminotransferase</fullName>
    </submittedName>
</protein>
<dbReference type="Gene3D" id="3.40.640.10">
    <property type="entry name" value="Type I PLP-dependent aspartate aminotransferase-like (Major domain)"/>
    <property type="match status" value="1"/>
</dbReference>
<dbReference type="GO" id="GO:0042802">
    <property type="term" value="F:identical protein binding"/>
    <property type="evidence" value="ECO:0007669"/>
    <property type="project" value="TreeGrafter"/>
</dbReference>
<name>A0A1G6TBA8_9BACT</name>
<dbReference type="STRING" id="1640674.SAMN05216323_11173"/>
<dbReference type="PIRSF" id="PIRSF000521">
    <property type="entry name" value="Transaminase_4ab_Lys_Orn"/>
    <property type="match status" value="1"/>
</dbReference>
<evidence type="ECO:0000256" key="1">
    <source>
        <dbReference type="ARBA" id="ARBA00001933"/>
    </source>
</evidence>
<dbReference type="Pfam" id="PF00202">
    <property type="entry name" value="Aminotran_3"/>
    <property type="match status" value="1"/>
</dbReference>
<keyword evidence="7" id="KW-1185">Reference proteome</keyword>
<dbReference type="Gene3D" id="3.90.1150.10">
    <property type="entry name" value="Aspartate Aminotransferase, domain 1"/>
    <property type="match status" value="1"/>
</dbReference>
<comment type="similarity">
    <text evidence="5">Belongs to the class-III pyridoxal-phosphate-dependent aminotransferase family.</text>
</comment>
<organism evidence="6 7">
    <name type="scientific">Williamwhitmania taraxaci</name>
    <dbReference type="NCBI Taxonomy" id="1640674"/>
    <lineage>
        <taxon>Bacteria</taxon>
        <taxon>Pseudomonadati</taxon>
        <taxon>Bacteroidota</taxon>
        <taxon>Bacteroidia</taxon>
        <taxon>Bacteroidales</taxon>
        <taxon>Williamwhitmaniaceae</taxon>
        <taxon>Williamwhitmania</taxon>
    </lineage>
</organism>
<dbReference type="GO" id="GO:0008483">
    <property type="term" value="F:transaminase activity"/>
    <property type="evidence" value="ECO:0007669"/>
    <property type="project" value="UniProtKB-KW"/>
</dbReference>
<evidence type="ECO:0000256" key="5">
    <source>
        <dbReference type="RuleBase" id="RU003560"/>
    </source>
</evidence>
<evidence type="ECO:0000256" key="4">
    <source>
        <dbReference type="ARBA" id="ARBA00022898"/>
    </source>
</evidence>
<evidence type="ECO:0000313" key="7">
    <source>
        <dbReference type="Proteomes" id="UP000199452"/>
    </source>
</evidence>
<dbReference type="EMBL" id="FMYP01000117">
    <property type="protein sequence ID" value="SDD26134.1"/>
    <property type="molecule type" value="Genomic_DNA"/>
</dbReference>
<dbReference type="InterPro" id="IPR015422">
    <property type="entry name" value="PyrdxlP-dep_Trfase_small"/>
</dbReference>
<dbReference type="FunFam" id="3.40.640.10:FF:000004">
    <property type="entry name" value="Acetylornithine aminotransferase"/>
    <property type="match status" value="1"/>
</dbReference>
<dbReference type="InterPro" id="IPR005814">
    <property type="entry name" value="Aminotrans_3"/>
</dbReference>
<dbReference type="AlphaFoldDB" id="A0A1G6TBA8"/>
<comment type="cofactor">
    <cofactor evidence="1">
        <name>pyridoxal 5'-phosphate</name>
        <dbReference type="ChEBI" id="CHEBI:597326"/>
    </cofactor>
</comment>
<keyword evidence="3 6" id="KW-0808">Transferase</keyword>
<dbReference type="PROSITE" id="PS00600">
    <property type="entry name" value="AA_TRANSFER_CLASS_3"/>
    <property type="match status" value="1"/>
</dbReference>